<dbReference type="InParanoid" id="A0A5C3NXZ3"/>
<protein>
    <submittedName>
        <fullName evidence="3">Uncharacterized protein</fullName>
    </submittedName>
</protein>
<sequence>MSVIVDEHDRREFPFPRMDSLRTASSSGSSGLQSRSDSLQSKSLRSASSSDSPHSLPHTRLERDHHDGVLHGVPSKLRSRLMPRDRHDSTSLRTALAITTERLESETRRADDAERRVLEVLRKLRAAHEATMLAQAEASRAKEELTLFKYRFEDAQREILRAQELVDELEQAKLEAESEAARARSTARRYREQQLIARAREEGRMEGIQEGLSRGRSMGYEEGMVADDSRERRYVPPTVEDLPEEEEEEEEEEELPESQYRSQTPGPAEIRVRTPAPEFRSLTPGPSIMSSGRVTPPPRRPPSRFSTSRASQRPHVSDTAHFAPTLPVPTIVTPLNDPSPSHSRAGTPAGMPVPHPAPRSLDDNEGEIFTPIPIHEPQPSPVHPPVEIPPDGYIPYAGSSEEIYLPPPHELSRPITPASPTPPPAPAIHPVQPPQPSTSMAPPREPHVRSRDYAFAAGIPPEGVPVVRSNASGRPMSPMSKASTTISQFDLVGAPSSKGKLRLAMSGRSARDDRQVGSPRGPRPREVLPGSVRPPPGERQDSRGSERSVQGTSPTSPLDRLFKKRFRSKSVKGTPPGTAPVIPDIIVESPSTPSTSRSSIKTTITQPHLLSPEHTVQPLAQPEDNIIVMRTEIPGYHPSIDQYLASGPTAPMFPLQSDDLPPGFIPMSMTPPASASPVPDKPTMVPYDMPLPIPPSQTPVPVPPPGTPIPIPQRTTVPIRAPSNPRSIPSREAVPVPYDNPLPIPQRDALPVPQRGSGSSSPRPARYDEAPVPAGVVYPEPPSRRQTPGPDRIGSPSSSMRRGRHRLDVRSPGASLSPLPLSFFAPLRSDAGTSES</sequence>
<feature type="region of interest" description="Disordered" evidence="2">
    <location>
        <begin position="206"/>
        <end position="618"/>
    </location>
</feature>
<feature type="compositionally biased region" description="Pro residues" evidence="2">
    <location>
        <begin position="374"/>
        <end position="388"/>
    </location>
</feature>
<feature type="compositionally biased region" description="Pro residues" evidence="2">
    <location>
        <begin position="689"/>
        <end position="711"/>
    </location>
</feature>
<dbReference type="EMBL" id="ML211693">
    <property type="protein sequence ID" value="TFK80870.1"/>
    <property type="molecule type" value="Genomic_DNA"/>
</dbReference>
<proteinExistence type="predicted"/>
<feature type="compositionally biased region" description="Polar residues" evidence="2">
    <location>
        <begin position="547"/>
        <end position="556"/>
    </location>
</feature>
<dbReference type="STRING" id="1314778.A0A5C3NXZ3"/>
<dbReference type="Proteomes" id="UP000308197">
    <property type="component" value="Unassembled WGS sequence"/>
</dbReference>
<reference evidence="3 4" key="1">
    <citation type="journal article" date="2019" name="Nat. Ecol. Evol.">
        <title>Megaphylogeny resolves global patterns of mushroom evolution.</title>
        <authorList>
            <person name="Varga T."/>
            <person name="Krizsan K."/>
            <person name="Foldi C."/>
            <person name="Dima B."/>
            <person name="Sanchez-Garcia M."/>
            <person name="Sanchez-Ramirez S."/>
            <person name="Szollosi G.J."/>
            <person name="Szarkandi J.G."/>
            <person name="Papp V."/>
            <person name="Albert L."/>
            <person name="Andreopoulos W."/>
            <person name="Angelini C."/>
            <person name="Antonin V."/>
            <person name="Barry K.W."/>
            <person name="Bougher N.L."/>
            <person name="Buchanan P."/>
            <person name="Buyck B."/>
            <person name="Bense V."/>
            <person name="Catcheside P."/>
            <person name="Chovatia M."/>
            <person name="Cooper J."/>
            <person name="Damon W."/>
            <person name="Desjardin D."/>
            <person name="Finy P."/>
            <person name="Geml J."/>
            <person name="Haridas S."/>
            <person name="Hughes K."/>
            <person name="Justo A."/>
            <person name="Karasinski D."/>
            <person name="Kautmanova I."/>
            <person name="Kiss B."/>
            <person name="Kocsube S."/>
            <person name="Kotiranta H."/>
            <person name="LaButti K.M."/>
            <person name="Lechner B.E."/>
            <person name="Liimatainen K."/>
            <person name="Lipzen A."/>
            <person name="Lukacs Z."/>
            <person name="Mihaltcheva S."/>
            <person name="Morgado L.N."/>
            <person name="Niskanen T."/>
            <person name="Noordeloos M.E."/>
            <person name="Ohm R.A."/>
            <person name="Ortiz-Santana B."/>
            <person name="Ovrebo C."/>
            <person name="Racz N."/>
            <person name="Riley R."/>
            <person name="Savchenko A."/>
            <person name="Shiryaev A."/>
            <person name="Soop K."/>
            <person name="Spirin V."/>
            <person name="Szebenyi C."/>
            <person name="Tomsovsky M."/>
            <person name="Tulloss R.E."/>
            <person name="Uehling J."/>
            <person name="Grigoriev I.V."/>
            <person name="Vagvolgyi C."/>
            <person name="Papp T."/>
            <person name="Martin F.M."/>
            <person name="Miettinen O."/>
            <person name="Hibbett D.S."/>
            <person name="Nagy L.G."/>
        </authorList>
    </citation>
    <scope>NUCLEOTIDE SEQUENCE [LARGE SCALE GENOMIC DNA]</scope>
    <source>
        <strain evidence="3 4">HHB13444</strain>
    </source>
</reference>
<feature type="compositionally biased region" description="Low complexity" evidence="2">
    <location>
        <begin position="324"/>
        <end position="335"/>
    </location>
</feature>
<feature type="region of interest" description="Disordered" evidence="2">
    <location>
        <begin position="1"/>
        <end position="91"/>
    </location>
</feature>
<evidence type="ECO:0000313" key="4">
    <source>
        <dbReference type="Proteomes" id="UP000308197"/>
    </source>
</evidence>
<evidence type="ECO:0000313" key="3">
    <source>
        <dbReference type="EMBL" id="TFK80870.1"/>
    </source>
</evidence>
<evidence type="ECO:0000256" key="2">
    <source>
        <dbReference type="SAM" id="MobiDB-lite"/>
    </source>
</evidence>
<keyword evidence="1" id="KW-0175">Coiled coil</keyword>
<feature type="compositionally biased region" description="Basic and acidic residues" evidence="2">
    <location>
        <begin position="1"/>
        <end position="14"/>
    </location>
</feature>
<name>A0A5C3NXZ3_9APHY</name>
<keyword evidence="4" id="KW-1185">Reference proteome</keyword>
<feature type="compositionally biased region" description="Low complexity" evidence="2">
    <location>
        <begin position="666"/>
        <end position="678"/>
    </location>
</feature>
<feature type="compositionally biased region" description="Low complexity" evidence="2">
    <location>
        <begin position="21"/>
        <end position="58"/>
    </location>
</feature>
<feature type="compositionally biased region" description="Low complexity" evidence="2">
    <location>
        <begin position="811"/>
        <end position="827"/>
    </location>
</feature>
<feature type="region of interest" description="Disordered" evidence="2">
    <location>
        <begin position="661"/>
        <end position="836"/>
    </location>
</feature>
<accession>A0A5C3NXZ3</accession>
<evidence type="ECO:0000256" key="1">
    <source>
        <dbReference type="SAM" id="Coils"/>
    </source>
</evidence>
<feature type="compositionally biased region" description="Low complexity" evidence="2">
    <location>
        <begin position="589"/>
        <end position="605"/>
    </location>
</feature>
<feature type="compositionally biased region" description="Low complexity" evidence="2">
    <location>
        <begin position="755"/>
        <end position="764"/>
    </location>
</feature>
<feature type="compositionally biased region" description="Basic and acidic residues" evidence="2">
    <location>
        <begin position="536"/>
        <end position="546"/>
    </location>
</feature>
<feature type="compositionally biased region" description="Pro residues" evidence="2">
    <location>
        <begin position="417"/>
        <end position="436"/>
    </location>
</feature>
<feature type="coiled-coil region" evidence="1">
    <location>
        <begin position="96"/>
        <end position="193"/>
    </location>
</feature>
<feature type="compositionally biased region" description="Acidic residues" evidence="2">
    <location>
        <begin position="241"/>
        <end position="256"/>
    </location>
</feature>
<gene>
    <name evidence="3" type="ORF">K466DRAFT_363725</name>
</gene>
<feature type="compositionally biased region" description="Basic and acidic residues" evidence="2">
    <location>
        <begin position="59"/>
        <end position="69"/>
    </location>
</feature>
<organism evidence="3 4">
    <name type="scientific">Polyporus arcularius HHB13444</name>
    <dbReference type="NCBI Taxonomy" id="1314778"/>
    <lineage>
        <taxon>Eukaryota</taxon>
        <taxon>Fungi</taxon>
        <taxon>Dikarya</taxon>
        <taxon>Basidiomycota</taxon>
        <taxon>Agaricomycotina</taxon>
        <taxon>Agaricomycetes</taxon>
        <taxon>Polyporales</taxon>
        <taxon>Polyporaceae</taxon>
        <taxon>Polyporus</taxon>
    </lineage>
</organism>
<dbReference type="AlphaFoldDB" id="A0A5C3NXZ3"/>